<feature type="region of interest" description="Disordered" evidence="3">
    <location>
        <begin position="142"/>
        <end position="179"/>
    </location>
</feature>
<dbReference type="AlphaFoldDB" id="A0A1T3NU53"/>
<dbReference type="InterPro" id="IPR045851">
    <property type="entry name" value="AMP-bd_C_sf"/>
</dbReference>
<dbReference type="STRING" id="159449.B4N89_03990"/>
<dbReference type="eggNOG" id="COG0318">
    <property type="taxonomic scope" value="Bacteria"/>
</dbReference>
<dbReference type="InterPro" id="IPR000873">
    <property type="entry name" value="AMP-dep_synth/lig_dom"/>
</dbReference>
<proteinExistence type="inferred from homology"/>
<dbReference type="GO" id="GO:0031956">
    <property type="term" value="F:medium-chain fatty acid-CoA ligase activity"/>
    <property type="evidence" value="ECO:0007669"/>
    <property type="project" value="TreeGrafter"/>
</dbReference>
<dbReference type="Pfam" id="PF13193">
    <property type="entry name" value="AMP-binding_C"/>
    <property type="match status" value="1"/>
</dbReference>
<protein>
    <submittedName>
        <fullName evidence="6">Acyl-CoA synthetase</fullName>
    </submittedName>
</protein>
<keyword evidence="2" id="KW-0436">Ligase</keyword>
<feature type="domain" description="AMP-binding enzyme C-terminal" evidence="5">
    <location>
        <begin position="417"/>
        <end position="495"/>
    </location>
</feature>
<dbReference type="SUPFAM" id="SSF56801">
    <property type="entry name" value="Acetyl-CoA synthetase-like"/>
    <property type="match status" value="1"/>
</dbReference>
<evidence type="ECO:0000259" key="5">
    <source>
        <dbReference type="Pfam" id="PF13193"/>
    </source>
</evidence>
<dbReference type="Gene3D" id="3.40.50.12780">
    <property type="entry name" value="N-terminal domain of ligase-like"/>
    <property type="match status" value="1"/>
</dbReference>
<gene>
    <name evidence="6" type="ORF">B4N89_03990</name>
</gene>
<reference evidence="6 7" key="1">
    <citation type="submission" date="2017-03" db="EMBL/GenBank/DDBJ databases">
        <title>Draft genome sequence of Streptomyces scabrisporus NF3, endophyte isolated from Amphipterygium adstringens.</title>
        <authorList>
            <person name="Vazquez M."/>
            <person name="Ceapa C.D."/>
            <person name="Rodriguez Luna D."/>
            <person name="Sanchez Esquivel S."/>
        </authorList>
    </citation>
    <scope>NUCLEOTIDE SEQUENCE [LARGE SCALE GENOMIC DNA]</scope>
    <source>
        <strain evidence="6 7">NF3</strain>
    </source>
</reference>
<evidence type="ECO:0000256" key="3">
    <source>
        <dbReference type="SAM" id="MobiDB-lite"/>
    </source>
</evidence>
<dbReference type="InterPro" id="IPR025110">
    <property type="entry name" value="AMP-bd_C"/>
</dbReference>
<dbReference type="PROSITE" id="PS00455">
    <property type="entry name" value="AMP_BINDING"/>
    <property type="match status" value="1"/>
</dbReference>
<dbReference type="GO" id="GO:0006631">
    <property type="term" value="P:fatty acid metabolic process"/>
    <property type="evidence" value="ECO:0007669"/>
    <property type="project" value="TreeGrafter"/>
</dbReference>
<feature type="domain" description="AMP-dependent synthetase/ligase" evidence="4">
    <location>
        <begin position="5"/>
        <end position="357"/>
    </location>
</feature>
<evidence type="ECO:0000256" key="2">
    <source>
        <dbReference type="ARBA" id="ARBA00022598"/>
    </source>
</evidence>
<dbReference type="Pfam" id="PF00501">
    <property type="entry name" value="AMP-binding"/>
    <property type="match status" value="1"/>
</dbReference>
<comment type="similarity">
    <text evidence="1">Belongs to the ATP-dependent AMP-binding enzyme family.</text>
</comment>
<dbReference type="InterPro" id="IPR042099">
    <property type="entry name" value="ANL_N_sf"/>
</dbReference>
<evidence type="ECO:0000256" key="1">
    <source>
        <dbReference type="ARBA" id="ARBA00006432"/>
    </source>
</evidence>
<comment type="caution">
    <text evidence="6">The sequence shown here is derived from an EMBL/GenBank/DDBJ whole genome shotgun (WGS) entry which is preliminary data.</text>
</comment>
<dbReference type="RefSeq" id="WP_078974482.1">
    <property type="nucleotide sequence ID" value="NZ_MWQN01000001.1"/>
</dbReference>
<evidence type="ECO:0000313" key="7">
    <source>
        <dbReference type="Proteomes" id="UP000190037"/>
    </source>
</evidence>
<dbReference type="Proteomes" id="UP000190037">
    <property type="component" value="Unassembled WGS sequence"/>
</dbReference>
<evidence type="ECO:0000313" key="6">
    <source>
        <dbReference type="EMBL" id="OPC80220.1"/>
    </source>
</evidence>
<dbReference type="InterPro" id="IPR020845">
    <property type="entry name" value="AMP-binding_CS"/>
</dbReference>
<accession>A0A1T3NU53</accession>
<dbReference type="OrthoDB" id="9803968at2"/>
<dbReference type="PANTHER" id="PTHR43201">
    <property type="entry name" value="ACYL-COA SYNTHETASE"/>
    <property type="match status" value="1"/>
</dbReference>
<keyword evidence="7" id="KW-1185">Reference proteome</keyword>
<dbReference type="PANTHER" id="PTHR43201:SF5">
    <property type="entry name" value="MEDIUM-CHAIN ACYL-COA LIGASE ACSF2, MITOCHONDRIAL"/>
    <property type="match status" value="1"/>
</dbReference>
<dbReference type="Gene3D" id="3.30.300.30">
    <property type="match status" value="1"/>
</dbReference>
<sequence>MANGFWAHAQANPDRLALVDPDGAEWTAGELSAASNRLVHGLRAAGLGTGDVFAAILPNCAEYIVAYMAAAQAGMYLVPVNNHLVGPEIAWILADSEAKVLIGHERFADTIVAAADEARVPAAARFAVGAVPGFRAFAELSEGQSAEPPTERSVGVTMNYTSGTTGRPRGVRRPLSGGSPEEARYGGTLLIYGVKPYDDNVHLVGSPLYHTAVLQHAQQSLHIGHAVVLMDKWRPEEMLRLIDRYRVTTTHMVPTQFHRLLQLPEEVRAKYDVSSLRHAVHGAAPCPEHVKRAMIEWWGPCVEEYYAASEGGGTFCSAQEWLDRPGTVGKAWPISEIGIFDDDGNRLPAGEVGTVYMLMRAGTFTYHHDDEKTRKGRIGDWFTVGDVGLLDEDGYLYLRDRKIDMIISGGQNIYPAEIEGALLRHPAVGDAAVFGIPHEDWGEEVKAVVEANEGFAAGPALAEELLEFCAGQVAGYKRPRSVEFVETMPRDPNGKLQKRRLRDPYWEGRERAV</sequence>
<evidence type="ECO:0000259" key="4">
    <source>
        <dbReference type="Pfam" id="PF00501"/>
    </source>
</evidence>
<organism evidence="6 7">
    <name type="scientific">Embleya scabrispora</name>
    <dbReference type="NCBI Taxonomy" id="159449"/>
    <lineage>
        <taxon>Bacteria</taxon>
        <taxon>Bacillati</taxon>
        <taxon>Actinomycetota</taxon>
        <taxon>Actinomycetes</taxon>
        <taxon>Kitasatosporales</taxon>
        <taxon>Streptomycetaceae</taxon>
        <taxon>Embleya</taxon>
    </lineage>
</organism>
<dbReference type="EMBL" id="MWQN01000001">
    <property type="protein sequence ID" value="OPC80220.1"/>
    <property type="molecule type" value="Genomic_DNA"/>
</dbReference>
<name>A0A1T3NU53_9ACTN</name>